<keyword evidence="1" id="KW-0812">Transmembrane</keyword>
<dbReference type="EMBL" id="QNRY01000013">
    <property type="protein sequence ID" value="RBP63028.1"/>
    <property type="molecule type" value="Genomic_DNA"/>
</dbReference>
<sequence length="91" mass="10268">MVYVLPQQLSTSWACYSICNITTNNTVASISKIILASFQRLSDFVFMLFTYLLGKNLYPILIAYNLSAGGGIFLIYLPVFSFMPAHRLFIT</sequence>
<evidence type="ECO:0000256" key="1">
    <source>
        <dbReference type="SAM" id="Phobius"/>
    </source>
</evidence>
<proteinExistence type="predicted"/>
<reference evidence="2 3" key="1">
    <citation type="submission" date="2018-06" db="EMBL/GenBank/DDBJ databases">
        <title>Genomic Encyclopedia of Type Strains, Phase IV (KMG-IV): sequencing the most valuable type-strain genomes for metagenomic binning, comparative biology and taxonomic classification.</title>
        <authorList>
            <person name="Goeker M."/>
        </authorList>
    </citation>
    <scope>NUCLEOTIDE SEQUENCE [LARGE SCALE GENOMIC DNA]</scope>
    <source>
        <strain evidence="2 3">DSM 30166</strain>
    </source>
</reference>
<feature type="transmembrane region" description="Helical" evidence="1">
    <location>
        <begin position="57"/>
        <end position="77"/>
    </location>
</feature>
<comment type="caution">
    <text evidence="2">The sequence shown here is derived from an EMBL/GenBank/DDBJ whole genome shotgun (WGS) entry which is preliminary data.</text>
</comment>
<protein>
    <submittedName>
        <fullName evidence="2">Uncharacterized protein</fullName>
    </submittedName>
</protein>
<keyword evidence="1" id="KW-1133">Transmembrane helix</keyword>
<dbReference type="Proteomes" id="UP000253046">
    <property type="component" value="Unassembled WGS sequence"/>
</dbReference>
<keyword evidence="1" id="KW-0472">Membrane</keyword>
<keyword evidence="3" id="KW-1185">Reference proteome</keyword>
<accession>A0A366I6S6</accession>
<evidence type="ECO:0000313" key="3">
    <source>
        <dbReference type="Proteomes" id="UP000253046"/>
    </source>
</evidence>
<evidence type="ECO:0000313" key="2">
    <source>
        <dbReference type="EMBL" id="RBP63028.1"/>
    </source>
</evidence>
<dbReference type="AlphaFoldDB" id="A0A366I6S6"/>
<name>A0A366I6S6_9GAMM</name>
<organism evidence="2 3">
    <name type="scientific">Brenneria salicis ATCC 15712 = DSM 30166</name>
    <dbReference type="NCBI Taxonomy" id="714314"/>
    <lineage>
        <taxon>Bacteria</taxon>
        <taxon>Pseudomonadati</taxon>
        <taxon>Pseudomonadota</taxon>
        <taxon>Gammaproteobacteria</taxon>
        <taxon>Enterobacterales</taxon>
        <taxon>Pectobacteriaceae</taxon>
        <taxon>Brenneria</taxon>
    </lineage>
</organism>
<gene>
    <name evidence="2" type="ORF">DES54_11342</name>
</gene>